<dbReference type="RefSeq" id="WP_229161274.1">
    <property type="nucleotide sequence ID" value="NZ_JAJEWP010000004.1"/>
</dbReference>
<comment type="caution">
    <text evidence="1">The sequence shown here is derived from an EMBL/GenBank/DDBJ whole genome shotgun (WGS) entry which is preliminary data.</text>
</comment>
<proteinExistence type="predicted"/>
<keyword evidence="2" id="KW-1185">Reference proteome</keyword>
<evidence type="ECO:0000313" key="2">
    <source>
        <dbReference type="Proteomes" id="UP001520878"/>
    </source>
</evidence>
<dbReference type="EMBL" id="JAJEWP010000004">
    <property type="protein sequence ID" value="MCC2617258.1"/>
    <property type="molecule type" value="Genomic_DNA"/>
</dbReference>
<protein>
    <submittedName>
        <fullName evidence="1">DUF4397 domain-containing protein</fullName>
    </submittedName>
</protein>
<sequence>MRSNLRYPLAAVALSLGLAGCGGSDDNNSEFPDGYLQFYNGSANSAVTTMSGVEQGTLGSAAFGDATSMFSLDAGDVDIEFYRTDSDDQQVLVDEMTVNLSEGDKTLVMLTGDYSNPVFSEYTFEREDMVDHFRLFATSTIETNGSYDVYMSDSGAPFESANLLGTVTYQGFDEFAYWDGDEDSDDFDEGEYTIYLTAPGGSEVLFESPTINFGFATEYVLAIRESTGAIQDAVQIDLITNSSSVTTYADTDATAQYRIYNSLDGDATLTVSLDGNDTEGQEIALDANTLSDFTDIEFGDYRLSAQNADASLSFNNRLVTLNQGQSKAIVLYMDAEQKLSSLSFAESNLPQVYDKEVRAVNLVPDFVDVDLYFVRKDETIESAQFVLSSIDFGESKELSLPSDFYELIAVYDGNEDTQQLLDRTQLLGLNEEQNYIITIEPSTDSPTGYAISLLY</sequence>
<organism evidence="1 2">
    <name type="scientific">Fluctibacter halophilus</name>
    <dbReference type="NCBI Taxonomy" id="226011"/>
    <lineage>
        <taxon>Bacteria</taxon>
        <taxon>Pseudomonadati</taxon>
        <taxon>Pseudomonadota</taxon>
        <taxon>Gammaproteobacteria</taxon>
        <taxon>Alteromonadales</taxon>
        <taxon>Alteromonadaceae</taxon>
        <taxon>Fluctibacter</taxon>
    </lineage>
</organism>
<name>A0ABS8G9S5_9ALTE</name>
<evidence type="ECO:0000313" key="1">
    <source>
        <dbReference type="EMBL" id="MCC2617258.1"/>
    </source>
</evidence>
<accession>A0ABS8G9S5</accession>
<gene>
    <name evidence="1" type="ORF">LJ739_13475</name>
</gene>
<dbReference type="Proteomes" id="UP001520878">
    <property type="component" value="Unassembled WGS sequence"/>
</dbReference>
<reference evidence="1 2" key="1">
    <citation type="submission" date="2021-10" db="EMBL/GenBank/DDBJ databases">
        <title>Draft genome of Aestuariibacter halophilus JC2043.</title>
        <authorList>
            <person name="Emsley S.A."/>
            <person name="Pfannmuller K.M."/>
            <person name="Ushijima B."/>
            <person name="Saw J.H."/>
            <person name="Videau P."/>
        </authorList>
    </citation>
    <scope>NUCLEOTIDE SEQUENCE [LARGE SCALE GENOMIC DNA]</scope>
    <source>
        <strain evidence="1 2">JC2043</strain>
    </source>
</reference>
<dbReference type="PROSITE" id="PS51257">
    <property type="entry name" value="PROKAR_LIPOPROTEIN"/>
    <property type="match status" value="1"/>
</dbReference>